<organism evidence="1 2">
    <name type="scientific">Providencia rustigianii</name>
    <dbReference type="NCBI Taxonomy" id="158850"/>
    <lineage>
        <taxon>Bacteria</taxon>
        <taxon>Pseudomonadati</taxon>
        <taxon>Pseudomonadota</taxon>
        <taxon>Gammaproteobacteria</taxon>
        <taxon>Enterobacterales</taxon>
        <taxon>Morganellaceae</taxon>
        <taxon>Providencia</taxon>
    </lineage>
</organism>
<sequence length="81" mass="9254">MSYKFEDIDDSSISLDPQKMASATAILFPLLAHIATNNDREKIEELYKLFDLALEWNKETTCHDQIALIAKSTKFFLDGND</sequence>
<proteinExistence type="predicted"/>
<reference evidence="1 2" key="1">
    <citation type="submission" date="2018-06" db="EMBL/GenBank/DDBJ databases">
        <authorList>
            <consortium name="Pathogen Informatics"/>
            <person name="Doyle S."/>
        </authorList>
    </citation>
    <scope>NUCLEOTIDE SEQUENCE [LARGE SCALE GENOMIC DNA]</scope>
    <source>
        <strain evidence="1 2">NCTC12026</strain>
    </source>
</reference>
<accession>A0A379G456</accession>
<dbReference type="EMBL" id="UGUA01000002">
    <property type="protein sequence ID" value="SUC35834.1"/>
    <property type="molecule type" value="Genomic_DNA"/>
</dbReference>
<dbReference type="AlphaFoldDB" id="A0A379G456"/>
<evidence type="ECO:0000313" key="2">
    <source>
        <dbReference type="Proteomes" id="UP000255129"/>
    </source>
</evidence>
<name>A0A379G456_9GAMM</name>
<gene>
    <name evidence="1" type="ORF">NCTC12026_02235</name>
</gene>
<evidence type="ECO:0000313" key="1">
    <source>
        <dbReference type="EMBL" id="SUC35834.1"/>
    </source>
</evidence>
<protein>
    <submittedName>
        <fullName evidence="1">Uncharacterized protein</fullName>
    </submittedName>
</protein>
<dbReference type="Proteomes" id="UP000255129">
    <property type="component" value="Unassembled WGS sequence"/>
</dbReference>
<dbReference type="RefSeq" id="WP_006812601.1">
    <property type="nucleotide sequence ID" value="NZ_CABLCG010000076.1"/>
</dbReference>